<comment type="caution">
    <text evidence="12">The sequence shown here is derived from an EMBL/GenBank/DDBJ whole genome shotgun (WGS) entry which is preliminary data.</text>
</comment>
<dbReference type="InterPro" id="IPR006553">
    <property type="entry name" value="Leu-rich_rpt_Cys-con_subtyp"/>
</dbReference>
<dbReference type="Pfam" id="PF12937">
    <property type="entry name" value="F-box-like"/>
    <property type="match status" value="1"/>
</dbReference>
<evidence type="ECO:0000256" key="7">
    <source>
        <dbReference type="ARBA" id="ARBA00023286"/>
    </source>
</evidence>
<dbReference type="GO" id="GO:0044877">
    <property type="term" value="F:protein-containing complex binding"/>
    <property type="evidence" value="ECO:0007669"/>
    <property type="project" value="TreeGrafter"/>
</dbReference>
<dbReference type="Gene3D" id="2.60.120.10">
    <property type="entry name" value="Jelly Rolls"/>
    <property type="match status" value="2"/>
</dbReference>
<keyword evidence="4" id="KW-1133">Transmembrane helix</keyword>
<dbReference type="InterPro" id="IPR000595">
    <property type="entry name" value="cNMP-bd_dom"/>
</dbReference>
<evidence type="ECO:0000313" key="12">
    <source>
        <dbReference type="EMBL" id="GMM46761.1"/>
    </source>
</evidence>
<feature type="domain" description="Cyclic nucleotide-binding" evidence="10">
    <location>
        <begin position="47"/>
        <end position="147"/>
    </location>
</feature>
<dbReference type="Proteomes" id="UP001378960">
    <property type="component" value="Unassembled WGS sequence"/>
</dbReference>
<dbReference type="PANTHER" id="PTHR45638:SF24">
    <property type="entry name" value="CYCLIC NUCLEOTIDE-BINDING DOMAIN PROTEIN (AFU_ORTHOLOGUE AFUA_2G03170)"/>
    <property type="match status" value="1"/>
</dbReference>
<evidence type="ECO:0000256" key="3">
    <source>
        <dbReference type="ARBA" id="ARBA00022692"/>
    </source>
</evidence>
<feature type="region of interest" description="Disordered" evidence="9">
    <location>
        <begin position="1"/>
        <end position="32"/>
    </location>
</feature>
<dbReference type="SUPFAM" id="SSF52047">
    <property type="entry name" value="RNI-like"/>
    <property type="match status" value="1"/>
</dbReference>
<dbReference type="SUPFAM" id="SSF51206">
    <property type="entry name" value="cAMP-binding domain-like"/>
    <property type="match status" value="2"/>
</dbReference>
<dbReference type="InterPro" id="IPR036047">
    <property type="entry name" value="F-box-like_dom_sf"/>
</dbReference>
<dbReference type="Gene3D" id="3.80.10.10">
    <property type="entry name" value="Ribonuclease Inhibitor"/>
    <property type="match status" value="4"/>
</dbReference>
<dbReference type="AlphaFoldDB" id="A0AAV5R672"/>
<dbReference type="GO" id="GO:0005221">
    <property type="term" value="F:intracellularly cyclic nucleotide-activated monoatomic cation channel activity"/>
    <property type="evidence" value="ECO:0007669"/>
    <property type="project" value="InterPro"/>
</dbReference>
<dbReference type="SMART" id="SM00100">
    <property type="entry name" value="cNMP"/>
    <property type="match status" value="2"/>
</dbReference>
<name>A0AAV5R672_PICKL</name>
<evidence type="ECO:0000256" key="4">
    <source>
        <dbReference type="ARBA" id="ARBA00022989"/>
    </source>
</evidence>
<dbReference type="InterPro" id="IPR032675">
    <property type="entry name" value="LRR_dom_sf"/>
</dbReference>
<dbReference type="FunFam" id="2.60.120.10:FF:000057">
    <property type="entry name" value="Cyclic nucleotide-binding domain protein"/>
    <property type="match status" value="1"/>
</dbReference>
<dbReference type="PANTHER" id="PTHR45638">
    <property type="entry name" value="CYCLIC NUCLEOTIDE-GATED CATION CHANNEL SUBUNIT A"/>
    <property type="match status" value="1"/>
</dbReference>
<evidence type="ECO:0000256" key="2">
    <source>
        <dbReference type="ARBA" id="ARBA00022448"/>
    </source>
</evidence>
<dbReference type="PROSITE" id="PS50042">
    <property type="entry name" value="CNMP_BINDING_3"/>
    <property type="match status" value="2"/>
</dbReference>
<feature type="domain" description="Cyclic nucleotide-binding" evidence="10">
    <location>
        <begin position="241"/>
        <end position="346"/>
    </location>
</feature>
<evidence type="ECO:0008006" key="14">
    <source>
        <dbReference type="Google" id="ProtNLM"/>
    </source>
</evidence>
<feature type="domain" description="F-box" evidence="11">
    <location>
        <begin position="476"/>
        <end position="523"/>
    </location>
</feature>
<dbReference type="InterPro" id="IPR050866">
    <property type="entry name" value="CNG_cation_channel"/>
</dbReference>
<keyword evidence="2" id="KW-0813">Transport</keyword>
<dbReference type="CDD" id="cd00038">
    <property type="entry name" value="CAP_ED"/>
    <property type="match status" value="2"/>
</dbReference>
<evidence type="ECO:0000256" key="8">
    <source>
        <dbReference type="ARBA" id="ARBA00023303"/>
    </source>
</evidence>
<dbReference type="Gene3D" id="1.20.1280.50">
    <property type="match status" value="1"/>
</dbReference>
<accession>A0AAV5R672</accession>
<dbReference type="EMBL" id="BTGB01000004">
    <property type="protein sequence ID" value="GMM46761.1"/>
    <property type="molecule type" value="Genomic_DNA"/>
</dbReference>
<gene>
    <name evidence="12" type="ORF">DAPK24_033360</name>
</gene>
<reference evidence="12 13" key="1">
    <citation type="journal article" date="2023" name="Elife">
        <title>Identification of key yeast species and microbe-microbe interactions impacting larval growth of Drosophila in the wild.</title>
        <authorList>
            <person name="Mure A."/>
            <person name="Sugiura Y."/>
            <person name="Maeda R."/>
            <person name="Honda K."/>
            <person name="Sakurai N."/>
            <person name="Takahashi Y."/>
            <person name="Watada M."/>
            <person name="Katoh T."/>
            <person name="Gotoh A."/>
            <person name="Gotoh Y."/>
            <person name="Taniguchi I."/>
            <person name="Nakamura K."/>
            <person name="Hayashi T."/>
            <person name="Katayama T."/>
            <person name="Uemura T."/>
            <person name="Hattori Y."/>
        </authorList>
    </citation>
    <scope>NUCLEOTIDE SEQUENCE [LARGE SCALE GENOMIC DNA]</scope>
    <source>
        <strain evidence="12 13">PK-24</strain>
    </source>
</reference>
<feature type="compositionally biased region" description="Low complexity" evidence="9">
    <location>
        <begin position="19"/>
        <end position="32"/>
    </location>
</feature>
<dbReference type="SMART" id="SM00256">
    <property type="entry name" value="FBOX"/>
    <property type="match status" value="1"/>
</dbReference>
<dbReference type="SMART" id="SM00367">
    <property type="entry name" value="LRR_CC"/>
    <property type="match status" value="7"/>
</dbReference>
<evidence type="ECO:0000313" key="13">
    <source>
        <dbReference type="Proteomes" id="UP001378960"/>
    </source>
</evidence>
<protein>
    <recommendedName>
        <fullName evidence="14">RNI-like protein</fullName>
    </recommendedName>
</protein>
<comment type="subcellular location">
    <subcellularLocation>
        <location evidence="1">Membrane</location>
        <topology evidence="1">Multi-pass membrane protein</topology>
    </subcellularLocation>
</comment>
<dbReference type="Pfam" id="PF00027">
    <property type="entry name" value="cNMP_binding"/>
    <property type="match status" value="2"/>
</dbReference>
<dbReference type="PROSITE" id="PS00889">
    <property type="entry name" value="CNMP_BINDING_2"/>
    <property type="match status" value="1"/>
</dbReference>
<evidence type="ECO:0000256" key="1">
    <source>
        <dbReference type="ARBA" id="ARBA00004141"/>
    </source>
</evidence>
<dbReference type="GO" id="GO:0016020">
    <property type="term" value="C:membrane"/>
    <property type="evidence" value="ECO:0007669"/>
    <property type="project" value="UniProtKB-SubCell"/>
</dbReference>
<evidence type="ECO:0000256" key="5">
    <source>
        <dbReference type="ARBA" id="ARBA00023065"/>
    </source>
</evidence>
<evidence type="ECO:0000256" key="9">
    <source>
        <dbReference type="SAM" id="MobiDB-lite"/>
    </source>
</evidence>
<keyword evidence="5" id="KW-0406">Ion transport</keyword>
<dbReference type="InterPro" id="IPR018488">
    <property type="entry name" value="cNMP-bd_CS"/>
</dbReference>
<dbReference type="InterPro" id="IPR018490">
    <property type="entry name" value="cNMP-bd_dom_sf"/>
</dbReference>
<dbReference type="SUPFAM" id="SSF81383">
    <property type="entry name" value="F-box domain"/>
    <property type="match status" value="1"/>
</dbReference>
<keyword evidence="3" id="KW-0812">Transmembrane</keyword>
<keyword evidence="13" id="KW-1185">Reference proteome</keyword>
<organism evidence="12 13">
    <name type="scientific">Pichia kluyveri</name>
    <name type="common">Yeast</name>
    <dbReference type="NCBI Taxonomy" id="36015"/>
    <lineage>
        <taxon>Eukaryota</taxon>
        <taxon>Fungi</taxon>
        <taxon>Dikarya</taxon>
        <taxon>Ascomycota</taxon>
        <taxon>Saccharomycotina</taxon>
        <taxon>Pichiomycetes</taxon>
        <taxon>Pichiales</taxon>
        <taxon>Pichiaceae</taxon>
        <taxon>Pichia</taxon>
    </lineage>
</organism>
<evidence type="ECO:0000259" key="11">
    <source>
        <dbReference type="PROSITE" id="PS50181"/>
    </source>
</evidence>
<keyword evidence="7" id="KW-1071">Ligand-gated ion channel</keyword>
<dbReference type="PROSITE" id="PS50181">
    <property type="entry name" value="FBOX"/>
    <property type="match status" value="1"/>
</dbReference>
<proteinExistence type="predicted"/>
<dbReference type="InterPro" id="IPR014710">
    <property type="entry name" value="RmlC-like_jellyroll"/>
</dbReference>
<evidence type="ECO:0000259" key="10">
    <source>
        <dbReference type="PROSITE" id="PS50042"/>
    </source>
</evidence>
<evidence type="ECO:0000256" key="6">
    <source>
        <dbReference type="ARBA" id="ARBA00023136"/>
    </source>
</evidence>
<dbReference type="InterPro" id="IPR001810">
    <property type="entry name" value="F-box_dom"/>
</dbReference>
<keyword evidence="6" id="KW-0472">Membrane</keyword>
<keyword evidence="8" id="KW-0407">Ion channel</keyword>
<sequence length="835" mass="93946">MTPPPSKRLKLNSIPQITPPTSTNSSTSTSSLPTPPDLIFHLKNFPLFSNAPVEFFNELSSKLHLVQYSTHQYIVKSGEPALAMYWILRGSVAVTSTDGESLYAELLPGSFFGEIGILFNTPRTATVVARSKVLLGVLTKDSLNSVIENFPNIGKIIHLEAKERLSVLKKRSNININKHHPIQPIQSSLTPSNHSLIANLNAQVPGPALPPISNNFNDLNTSIDKIDNTISISKFLSNLHIFKSLPKNIMHELVLNVQISYYQPMEFIFQSGDKGRDIYFIVYGDVEVLINDHSVARLSPMMYFGEFAFLSSLLNDNTFPTSRSASIRAINKCELIIIKAETLDQLCLNYQDIANDFKKTASQRLSTNKSPNNIIINSSINNSNSTTSLPPPPLFKNPFNKNSNDSSTPMFKSFSFDNTDVNDPTTPILSMPPLNPSIGSLQSFNSNISKSNFIHVPHDLRQRLSSINQNRRRSSNLNLGPLTDSLFIKVFQLLDLKSLVKCSLVCARWKQLIYLSPNLFNELDLSTYCNEVDDSYLLNIIKLVGSRPKVINLTNCYHISNNGFTNLIHQISISGKILKLILKNNWNLNSMSLMDLSISCPNLIYLDISNCRKIKDDVILNLIKKNPSMNNLSVLILGYCKYLTDISMNHLFNFAFQNLTYLDLTRCTTITDLGFKNLSNNYFINLETLILKDCTFLSDQTILKISQFMPNLKFLNLSFCCMLTDNSITLISNLNNLIELDLSFCGSAVSDSSILQLFKLSKLENISLRGCIRLTREGVDYLLTNLINLKKIDLKSCPRINVFKGIEVEKFIKVDNLPYAQLKIKQNGKIVNVWY</sequence>